<organism evidence="2 3">
    <name type="scientific">Oryza sativa subsp. japonica</name>
    <name type="common">Rice</name>
    <dbReference type="NCBI Taxonomy" id="39947"/>
    <lineage>
        <taxon>Eukaryota</taxon>
        <taxon>Viridiplantae</taxon>
        <taxon>Streptophyta</taxon>
        <taxon>Embryophyta</taxon>
        <taxon>Tracheophyta</taxon>
        <taxon>Spermatophyta</taxon>
        <taxon>Magnoliopsida</taxon>
        <taxon>Liliopsida</taxon>
        <taxon>Poales</taxon>
        <taxon>Poaceae</taxon>
        <taxon>BOP clade</taxon>
        <taxon>Oryzoideae</taxon>
        <taxon>Oryzeae</taxon>
        <taxon>Oryzinae</taxon>
        <taxon>Oryza</taxon>
        <taxon>Oryza sativa</taxon>
    </lineage>
</organism>
<name>A0A0P0VIL2_ORYSJ</name>
<feature type="region of interest" description="Disordered" evidence="1">
    <location>
        <begin position="1"/>
        <end position="119"/>
    </location>
</feature>
<reference evidence="3" key="1">
    <citation type="journal article" date="2005" name="Nature">
        <title>The map-based sequence of the rice genome.</title>
        <authorList>
            <consortium name="International rice genome sequencing project (IRGSP)"/>
            <person name="Matsumoto T."/>
            <person name="Wu J."/>
            <person name="Kanamori H."/>
            <person name="Katayose Y."/>
            <person name="Fujisawa M."/>
            <person name="Namiki N."/>
            <person name="Mizuno H."/>
            <person name="Yamamoto K."/>
            <person name="Antonio B.A."/>
            <person name="Baba T."/>
            <person name="Sakata K."/>
            <person name="Nagamura Y."/>
            <person name="Aoki H."/>
            <person name="Arikawa K."/>
            <person name="Arita K."/>
            <person name="Bito T."/>
            <person name="Chiden Y."/>
            <person name="Fujitsuka N."/>
            <person name="Fukunaka R."/>
            <person name="Hamada M."/>
            <person name="Harada C."/>
            <person name="Hayashi A."/>
            <person name="Hijishita S."/>
            <person name="Honda M."/>
            <person name="Hosokawa S."/>
            <person name="Ichikawa Y."/>
            <person name="Idonuma A."/>
            <person name="Iijima M."/>
            <person name="Ikeda M."/>
            <person name="Ikeno M."/>
            <person name="Ito K."/>
            <person name="Ito S."/>
            <person name="Ito T."/>
            <person name="Ito Y."/>
            <person name="Ito Y."/>
            <person name="Iwabuchi A."/>
            <person name="Kamiya K."/>
            <person name="Karasawa W."/>
            <person name="Kurita K."/>
            <person name="Katagiri S."/>
            <person name="Kikuta A."/>
            <person name="Kobayashi H."/>
            <person name="Kobayashi N."/>
            <person name="Machita K."/>
            <person name="Maehara T."/>
            <person name="Masukawa M."/>
            <person name="Mizubayashi T."/>
            <person name="Mukai Y."/>
            <person name="Nagasaki H."/>
            <person name="Nagata Y."/>
            <person name="Naito S."/>
            <person name="Nakashima M."/>
            <person name="Nakama Y."/>
            <person name="Nakamichi Y."/>
            <person name="Nakamura M."/>
            <person name="Meguro A."/>
            <person name="Negishi M."/>
            <person name="Ohta I."/>
            <person name="Ohta T."/>
            <person name="Okamoto M."/>
            <person name="Ono N."/>
            <person name="Saji S."/>
            <person name="Sakaguchi M."/>
            <person name="Sakai K."/>
            <person name="Shibata M."/>
            <person name="Shimokawa T."/>
            <person name="Song J."/>
            <person name="Takazaki Y."/>
            <person name="Terasawa K."/>
            <person name="Tsugane M."/>
            <person name="Tsuji K."/>
            <person name="Ueda S."/>
            <person name="Waki K."/>
            <person name="Yamagata H."/>
            <person name="Yamamoto M."/>
            <person name="Yamamoto S."/>
            <person name="Yamane H."/>
            <person name="Yoshiki S."/>
            <person name="Yoshihara R."/>
            <person name="Yukawa K."/>
            <person name="Zhong H."/>
            <person name="Yano M."/>
            <person name="Yuan Q."/>
            <person name="Ouyang S."/>
            <person name="Liu J."/>
            <person name="Jones K.M."/>
            <person name="Gansberger K."/>
            <person name="Moffat K."/>
            <person name="Hill J."/>
            <person name="Bera J."/>
            <person name="Fadrosh D."/>
            <person name="Jin S."/>
            <person name="Johri S."/>
            <person name="Kim M."/>
            <person name="Overton L."/>
            <person name="Reardon M."/>
            <person name="Tsitrin T."/>
            <person name="Vuong H."/>
            <person name="Weaver B."/>
            <person name="Ciecko A."/>
            <person name="Tallon L."/>
            <person name="Jackson J."/>
            <person name="Pai G."/>
            <person name="Aken S.V."/>
            <person name="Utterback T."/>
            <person name="Reidmuller S."/>
            <person name="Feldblyum T."/>
            <person name="Hsiao J."/>
            <person name="Zismann V."/>
            <person name="Iobst S."/>
            <person name="de Vazeille A.R."/>
            <person name="Buell C.R."/>
            <person name="Ying K."/>
            <person name="Li Y."/>
            <person name="Lu T."/>
            <person name="Huang Y."/>
            <person name="Zhao Q."/>
            <person name="Feng Q."/>
            <person name="Zhang L."/>
            <person name="Zhu J."/>
            <person name="Weng Q."/>
            <person name="Mu J."/>
            <person name="Lu Y."/>
            <person name="Fan D."/>
            <person name="Liu Y."/>
            <person name="Guan J."/>
            <person name="Zhang Y."/>
            <person name="Yu S."/>
            <person name="Liu X."/>
            <person name="Zhang Y."/>
            <person name="Hong G."/>
            <person name="Han B."/>
            <person name="Choisne N."/>
            <person name="Demange N."/>
            <person name="Orjeda G."/>
            <person name="Samain S."/>
            <person name="Cattolico L."/>
            <person name="Pelletier E."/>
            <person name="Couloux A."/>
            <person name="Segurens B."/>
            <person name="Wincker P."/>
            <person name="D'Hont A."/>
            <person name="Scarpelli C."/>
            <person name="Weissenbach J."/>
            <person name="Salanoubat M."/>
            <person name="Quetier F."/>
            <person name="Yu Y."/>
            <person name="Kim H.R."/>
            <person name="Rambo T."/>
            <person name="Currie J."/>
            <person name="Collura K."/>
            <person name="Luo M."/>
            <person name="Yang T."/>
            <person name="Ammiraju J.S.S."/>
            <person name="Engler F."/>
            <person name="Soderlund C."/>
            <person name="Wing R.A."/>
            <person name="Palmer L.E."/>
            <person name="de la Bastide M."/>
            <person name="Spiegel L."/>
            <person name="Nascimento L."/>
            <person name="Zutavern T."/>
            <person name="O'Shaughnessy A."/>
            <person name="Dike S."/>
            <person name="Dedhia N."/>
            <person name="Preston R."/>
            <person name="Balija V."/>
            <person name="McCombie W.R."/>
            <person name="Chow T."/>
            <person name="Chen H."/>
            <person name="Chung M."/>
            <person name="Chen C."/>
            <person name="Shaw J."/>
            <person name="Wu H."/>
            <person name="Hsiao K."/>
            <person name="Chao Y."/>
            <person name="Chu M."/>
            <person name="Cheng C."/>
            <person name="Hour A."/>
            <person name="Lee P."/>
            <person name="Lin S."/>
            <person name="Lin Y."/>
            <person name="Liou J."/>
            <person name="Liu S."/>
            <person name="Hsing Y."/>
            <person name="Raghuvanshi S."/>
            <person name="Mohanty A."/>
            <person name="Bharti A.K."/>
            <person name="Gaur A."/>
            <person name="Gupta V."/>
            <person name="Kumar D."/>
            <person name="Ravi V."/>
            <person name="Vij S."/>
            <person name="Kapur A."/>
            <person name="Khurana P."/>
            <person name="Khurana P."/>
            <person name="Khurana J.P."/>
            <person name="Tyagi A.K."/>
            <person name="Gaikwad K."/>
            <person name="Singh A."/>
            <person name="Dalal V."/>
            <person name="Srivastava S."/>
            <person name="Dixit A."/>
            <person name="Pal A.K."/>
            <person name="Ghazi I.A."/>
            <person name="Yadav M."/>
            <person name="Pandit A."/>
            <person name="Bhargava A."/>
            <person name="Sureshbabu K."/>
            <person name="Batra K."/>
            <person name="Sharma T.R."/>
            <person name="Mohapatra T."/>
            <person name="Singh N.K."/>
            <person name="Messing J."/>
            <person name="Nelson A.B."/>
            <person name="Fuks G."/>
            <person name="Kavchok S."/>
            <person name="Keizer G."/>
            <person name="Linton E."/>
            <person name="Llaca V."/>
            <person name="Song R."/>
            <person name="Tanyolac B."/>
            <person name="Young S."/>
            <person name="Ho-Il K."/>
            <person name="Hahn J.H."/>
            <person name="Sangsakoo G."/>
            <person name="Vanavichit A."/>
            <person name="de Mattos Luiz.A.T."/>
            <person name="Zimmer P.D."/>
            <person name="Malone G."/>
            <person name="Dellagostin O."/>
            <person name="de Oliveira A.C."/>
            <person name="Bevan M."/>
            <person name="Bancroft I."/>
            <person name="Minx P."/>
            <person name="Cordum H."/>
            <person name="Wilson R."/>
            <person name="Cheng Z."/>
            <person name="Jin W."/>
            <person name="Jiang J."/>
            <person name="Leong S.A."/>
            <person name="Iwama H."/>
            <person name="Gojobori T."/>
            <person name="Itoh T."/>
            <person name="Niimura Y."/>
            <person name="Fujii Y."/>
            <person name="Habara T."/>
            <person name="Sakai H."/>
            <person name="Sato Y."/>
            <person name="Wilson G."/>
            <person name="Kumar K."/>
            <person name="McCouch S."/>
            <person name="Juretic N."/>
            <person name="Hoen D."/>
            <person name="Wright S."/>
            <person name="Bruskiewich R."/>
            <person name="Bureau T."/>
            <person name="Miyao A."/>
            <person name="Hirochika H."/>
            <person name="Nishikawa T."/>
            <person name="Kadowaki K."/>
            <person name="Sugiura M."/>
            <person name="Burr B."/>
            <person name="Sasaki T."/>
        </authorList>
    </citation>
    <scope>NUCLEOTIDE SEQUENCE [LARGE SCALE GENOMIC DNA]</scope>
    <source>
        <strain evidence="3">cv. Nipponbare</strain>
    </source>
</reference>
<protein>
    <submittedName>
        <fullName evidence="2">Uncharacterized protein</fullName>
    </submittedName>
</protein>
<dbReference type="EMBL" id="AP004136">
    <property type="protein sequence ID" value="BAD16959.1"/>
    <property type="molecule type" value="Genomic_DNA"/>
</dbReference>
<dbReference type="Proteomes" id="UP000000763">
    <property type="component" value="Chromosome 2"/>
</dbReference>
<sequence length="119" mass="12839">MEAGLDEADARSSSRDSSSQSLLGRHFPLDIQRAAREEGRPKERSPGWMRLMPCQGAGTRRPPRAILARPPLPPSTSRGLPGRRGARRRDRREDAPGSREGALGRTLGGGGGGCVWAEE</sequence>
<proteinExistence type="predicted"/>
<evidence type="ECO:0000313" key="3">
    <source>
        <dbReference type="Proteomes" id="UP000000763"/>
    </source>
</evidence>
<dbReference type="AlphaFoldDB" id="A0A0P0VIL2"/>
<feature type="compositionally biased region" description="Basic and acidic residues" evidence="1">
    <location>
        <begin position="33"/>
        <end position="45"/>
    </location>
</feature>
<feature type="compositionally biased region" description="Gly residues" evidence="1">
    <location>
        <begin position="106"/>
        <end position="119"/>
    </location>
</feature>
<evidence type="ECO:0000256" key="1">
    <source>
        <dbReference type="SAM" id="MobiDB-lite"/>
    </source>
</evidence>
<reference evidence="3" key="2">
    <citation type="journal article" date="2008" name="Nucleic Acids Res.">
        <title>The rice annotation project database (RAP-DB): 2008 update.</title>
        <authorList>
            <consortium name="The rice annotation project (RAP)"/>
        </authorList>
    </citation>
    <scope>GENOME REANNOTATION</scope>
    <source>
        <strain evidence="3">cv. Nipponbare</strain>
    </source>
</reference>
<accession>A0A0P0VIL2</accession>
<evidence type="ECO:0000313" key="2">
    <source>
        <dbReference type="EMBL" id="BAD16959.1"/>
    </source>
</evidence>
<gene>
    <name evidence="2" type="primary">OJ1287_H05.20</name>
</gene>